<keyword evidence="1" id="KW-0489">Methyltransferase</keyword>
<sequence length="718" mass="80202">MRAQADNHRTEYSFTVGEWVWLRLQPHRQHSVERRHSPKLAPRFSGPYKIARHIGHVAYELILPSSSHIHPVFHVSLLRQFKGVSQESSSTSSTNPTPLLNLPPFANPNNPPTAPLELPTPHTPPENAFTKTHVTWSPATAPLPTSPNLQNIPSIGDTLSNPNRGPMFQGGPIDNRALSNFEDKVESSNSKTLATSSATNISIPMASTASRRLRAFKRWMQSKGFQWSDALEFVDTPEEGIAVRALCQLKEGDVVAEMPKEACLTTKTSGAREIIEDAGLDGHLGLAFAIMYERSLGGDSPWYGYLQLLPYQECVPIVWTLDEVNELLCGTELHQTEQEDKALIYEDWKENILPLLDLAPLKLNPKFFDIEQYFAAKSLISSRSFEIDDYHGFGMVPLADLFNHKTGAEDVHFTAMPSNYESGSDVDGSDNDKSIVKEEVAFDQIPSIDMTASIGANVGNCVGSDLDSSSVSEDDTSMLEMIMIKDVDSGTEVFNTYGLLGNAALLHRYGFTEPDNSYDIVNIDMELILQWCSSAFSDRHSRARVSLWKRLGYSACGSQESEYFEISFDGKPQIELLILLHIMLLLDDAYQKLDLSASVAGNCPESNGETTHLNGNMFPNEAFNMSKKSLLPKRVCDALLSIADMRESLYGLNSVEDDIEALERCSLTRERKLYHSLVLRINERKILQKLRNYASQPNKINKHSSPRKKLKRTTKKTT</sequence>
<evidence type="ECO:0000313" key="6">
    <source>
        <dbReference type="EMBL" id="ESW15924.1"/>
    </source>
</evidence>
<gene>
    <name evidence="6" type="ORF">PHAVU_007G114400g</name>
</gene>
<dbReference type="GO" id="GO:0005634">
    <property type="term" value="C:nucleus"/>
    <property type="evidence" value="ECO:0007669"/>
    <property type="project" value="TreeGrafter"/>
</dbReference>
<dbReference type="GO" id="GO:0032259">
    <property type="term" value="P:methylation"/>
    <property type="evidence" value="ECO:0007669"/>
    <property type="project" value="UniProtKB-KW"/>
</dbReference>
<dbReference type="PANTHER" id="PTHR13271">
    <property type="entry name" value="UNCHARACTERIZED PUTATIVE METHYLTRANSFERASE"/>
    <property type="match status" value="1"/>
</dbReference>
<organism evidence="6 7">
    <name type="scientific">Phaseolus vulgaris</name>
    <name type="common">Kidney bean</name>
    <name type="synonym">French bean</name>
    <dbReference type="NCBI Taxonomy" id="3885"/>
    <lineage>
        <taxon>Eukaryota</taxon>
        <taxon>Viridiplantae</taxon>
        <taxon>Streptophyta</taxon>
        <taxon>Embryophyta</taxon>
        <taxon>Tracheophyta</taxon>
        <taxon>Spermatophyta</taxon>
        <taxon>Magnoliopsida</taxon>
        <taxon>eudicotyledons</taxon>
        <taxon>Gunneridae</taxon>
        <taxon>Pentapetalae</taxon>
        <taxon>rosids</taxon>
        <taxon>fabids</taxon>
        <taxon>Fabales</taxon>
        <taxon>Fabaceae</taxon>
        <taxon>Papilionoideae</taxon>
        <taxon>50 kb inversion clade</taxon>
        <taxon>NPAAA clade</taxon>
        <taxon>indigoferoid/millettioid clade</taxon>
        <taxon>Phaseoleae</taxon>
        <taxon>Phaseolus</taxon>
    </lineage>
</organism>
<dbReference type="PANTHER" id="PTHR13271:SF34">
    <property type="entry name" value="N-LYSINE METHYLTRANSFERASE SETD6"/>
    <property type="match status" value="1"/>
</dbReference>
<dbReference type="CDD" id="cd10527">
    <property type="entry name" value="SET_LSMT"/>
    <property type="match status" value="1"/>
</dbReference>
<keyword evidence="7" id="KW-1185">Reference proteome</keyword>
<dbReference type="OrthoDB" id="441812at2759"/>
<keyword evidence="2" id="KW-0808">Transferase</keyword>
<dbReference type="SUPFAM" id="SSF82199">
    <property type="entry name" value="SET domain"/>
    <property type="match status" value="2"/>
</dbReference>
<dbReference type="AlphaFoldDB" id="V7BDL1"/>
<feature type="compositionally biased region" description="Low complexity" evidence="4">
    <location>
        <begin position="88"/>
        <end position="104"/>
    </location>
</feature>
<dbReference type="InterPro" id="IPR036464">
    <property type="entry name" value="Rubisco_LSMT_subst-bd_sf"/>
</dbReference>
<dbReference type="PROSITE" id="PS50280">
    <property type="entry name" value="SET"/>
    <property type="match status" value="1"/>
</dbReference>
<feature type="compositionally biased region" description="Pro residues" evidence="4">
    <location>
        <begin position="105"/>
        <end position="114"/>
    </location>
</feature>
<dbReference type="eggNOG" id="KOG1337">
    <property type="taxonomic scope" value="Eukaryota"/>
</dbReference>
<feature type="region of interest" description="Disordered" evidence="4">
    <location>
        <begin position="695"/>
        <end position="718"/>
    </location>
</feature>
<proteinExistence type="predicted"/>
<evidence type="ECO:0000256" key="2">
    <source>
        <dbReference type="ARBA" id="ARBA00022679"/>
    </source>
</evidence>
<evidence type="ECO:0000256" key="3">
    <source>
        <dbReference type="ARBA" id="ARBA00022691"/>
    </source>
</evidence>
<dbReference type="InterPro" id="IPR056924">
    <property type="entry name" value="SH3_Tf2-1"/>
</dbReference>
<dbReference type="Proteomes" id="UP000000226">
    <property type="component" value="Chromosome 7"/>
</dbReference>
<name>V7BDL1_PHAVU</name>
<dbReference type="GO" id="GO:0016279">
    <property type="term" value="F:protein-lysine N-methyltransferase activity"/>
    <property type="evidence" value="ECO:0007669"/>
    <property type="project" value="TreeGrafter"/>
</dbReference>
<dbReference type="Gene3D" id="3.90.1410.10">
    <property type="entry name" value="set domain protein methyltransferase, domain 1"/>
    <property type="match status" value="1"/>
</dbReference>
<dbReference type="Pfam" id="PF24626">
    <property type="entry name" value="SH3_Tf2-1"/>
    <property type="match status" value="1"/>
</dbReference>
<feature type="compositionally biased region" description="Polar residues" evidence="4">
    <location>
        <begin position="129"/>
        <end position="138"/>
    </location>
</feature>
<evidence type="ECO:0000259" key="5">
    <source>
        <dbReference type="PROSITE" id="PS50280"/>
    </source>
</evidence>
<dbReference type="OMA" id="IATIPKQ"/>
<feature type="domain" description="SET" evidence="5">
    <location>
        <begin position="229"/>
        <end position="498"/>
    </location>
</feature>
<feature type="region of interest" description="Disordered" evidence="4">
    <location>
        <begin position="87"/>
        <end position="176"/>
    </location>
</feature>
<feature type="compositionally biased region" description="Polar residues" evidence="4">
    <location>
        <begin position="146"/>
        <end position="163"/>
    </location>
</feature>
<dbReference type="EMBL" id="CM002294">
    <property type="protein sequence ID" value="ESW15924.1"/>
    <property type="molecule type" value="Genomic_DNA"/>
</dbReference>
<feature type="compositionally biased region" description="Basic residues" evidence="4">
    <location>
        <begin position="700"/>
        <end position="718"/>
    </location>
</feature>
<dbReference type="InterPro" id="IPR050600">
    <property type="entry name" value="SETD3_SETD6_MTase"/>
</dbReference>
<evidence type="ECO:0000256" key="1">
    <source>
        <dbReference type="ARBA" id="ARBA00022603"/>
    </source>
</evidence>
<dbReference type="Gramene" id="ESW15924">
    <property type="protein sequence ID" value="ESW15924"/>
    <property type="gene ID" value="PHAVU_007G114400g"/>
</dbReference>
<dbReference type="STRING" id="3885.V7BDL1"/>
<protein>
    <recommendedName>
        <fullName evidence="5">SET domain-containing protein</fullName>
    </recommendedName>
</protein>
<dbReference type="Gene3D" id="3.90.1420.10">
    <property type="entry name" value="Rubisco LSMT, substrate-binding domain"/>
    <property type="match status" value="1"/>
</dbReference>
<evidence type="ECO:0000256" key="4">
    <source>
        <dbReference type="SAM" id="MobiDB-lite"/>
    </source>
</evidence>
<keyword evidence="3" id="KW-0949">S-adenosyl-L-methionine</keyword>
<accession>V7BDL1</accession>
<dbReference type="InterPro" id="IPR046341">
    <property type="entry name" value="SET_dom_sf"/>
</dbReference>
<reference evidence="7" key="1">
    <citation type="journal article" date="2014" name="Nat. Genet.">
        <title>A reference genome for common bean and genome-wide analysis of dual domestications.</title>
        <authorList>
            <person name="Schmutz J."/>
            <person name="McClean P.E."/>
            <person name="Mamidi S."/>
            <person name="Wu G.A."/>
            <person name="Cannon S.B."/>
            <person name="Grimwood J."/>
            <person name="Jenkins J."/>
            <person name="Shu S."/>
            <person name="Song Q."/>
            <person name="Chavarro C."/>
            <person name="Torres-Torres M."/>
            <person name="Geffroy V."/>
            <person name="Moghaddam S.M."/>
            <person name="Gao D."/>
            <person name="Abernathy B."/>
            <person name="Barry K."/>
            <person name="Blair M."/>
            <person name="Brick M.A."/>
            <person name="Chovatia M."/>
            <person name="Gepts P."/>
            <person name="Goodstein D.M."/>
            <person name="Gonzales M."/>
            <person name="Hellsten U."/>
            <person name="Hyten D.L."/>
            <person name="Jia G."/>
            <person name="Kelly J.D."/>
            <person name="Kudrna D."/>
            <person name="Lee R."/>
            <person name="Richard M.M."/>
            <person name="Miklas P.N."/>
            <person name="Osorno J.M."/>
            <person name="Rodrigues J."/>
            <person name="Thareau V."/>
            <person name="Urrea C.A."/>
            <person name="Wang M."/>
            <person name="Yu Y."/>
            <person name="Zhang M."/>
            <person name="Wing R.A."/>
            <person name="Cregan P.B."/>
            <person name="Rokhsar D.S."/>
            <person name="Jackson S.A."/>
        </authorList>
    </citation>
    <scope>NUCLEOTIDE SEQUENCE [LARGE SCALE GENOMIC DNA]</scope>
    <source>
        <strain evidence="7">cv. G19833</strain>
    </source>
</reference>
<dbReference type="eggNOG" id="KOG0017">
    <property type="taxonomic scope" value="Eukaryota"/>
</dbReference>
<evidence type="ECO:0000313" key="7">
    <source>
        <dbReference type="Proteomes" id="UP000000226"/>
    </source>
</evidence>
<dbReference type="InterPro" id="IPR001214">
    <property type="entry name" value="SET_dom"/>
</dbReference>